<organism evidence="1">
    <name type="scientific">Prasinococcus sp. CCMP1194</name>
    <dbReference type="NCBI Taxonomy" id="110672"/>
    <lineage>
        <taxon>Eukaryota</taxon>
        <taxon>Viridiplantae</taxon>
        <taxon>Prasinodermophyta</taxon>
        <taxon>Palmophyllophyceae</taxon>
        <taxon>Prasinococcales</taxon>
        <taxon>Prasinococcaceae</taxon>
        <taxon>Prasinococcus</taxon>
    </lineage>
</organism>
<dbReference type="SUPFAM" id="SSF55282">
    <property type="entry name" value="RL5-like"/>
    <property type="match status" value="1"/>
</dbReference>
<gene>
    <name evidence="1" type="primary">rpl5</name>
</gene>
<name>A0A650AKM1_9VIRI</name>
<dbReference type="Gene3D" id="3.30.1440.10">
    <property type="match status" value="1"/>
</dbReference>
<keyword evidence="1" id="KW-0496">Mitochondrion</keyword>
<keyword evidence="1" id="KW-0689">Ribosomal protein</keyword>
<dbReference type="GO" id="GO:0005840">
    <property type="term" value="C:ribosome"/>
    <property type="evidence" value="ECO:0007669"/>
    <property type="project" value="UniProtKB-KW"/>
</dbReference>
<dbReference type="GO" id="GO:0006412">
    <property type="term" value="P:translation"/>
    <property type="evidence" value="ECO:0007669"/>
    <property type="project" value="InterPro"/>
</dbReference>
<protein>
    <submittedName>
        <fullName evidence="1">Ribosomal protein L5</fullName>
    </submittedName>
</protein>
<dbReference type="AlphaFoldDB" id="A0A650AKM1"/>
<geneLocation type="mitochondrion" evidence="1"/>
<keyword evidence="1" id="KW-0687">Ribonucleoprotein</keyword>
<proteinExistence type="predicted"/>
<dbReference type="EMBL" id="MN662312">
    <property type="protein sequence ID" value="QGN73964.1"/>
    <property type="molecule type" value="Genomic_DNA"/>
</dbReference>
<dbReference type="GO" id="GO:1990904">
    <property type="term" value="C:ribonucleoprotein complex"/>
    <property type="evidence" value="ECO:0007669"/>
    <property type="project" value="UniProtKB-KW"/>
</dbReference>
<evidence type="ECO:0000313" key="1">
    <source>
        <dbReference type="EMBL" id="QGN73964.1"/>
    </source>
</evidence>
<dbReference type="GO" id="GO:0003735">
    <property type="term" value="F:structural constituent of ribosome"/>
    <property type="evidence" value="ECO:0007669"/>
    <property type="project" value="InterPro"/>
</dbReference>
<accession>A0A650AKM1</accession>
<dbReference type="InterPro" id="IPR022803">
    <property type="entry name" value="Ribosomal_uL5_dom_sf"/>
</dbReference>
<reference evidence="1" key="1">
    <citation type="submission" date="2019-11" db="EMBL/GenBank/DDBJ databases">
        <title>Complete mitogenomes of the marine picoplanktonic green algae Prasinoderma sp. MBIC 10622 and Prasinococcus capsulatus CCMP 1194 (Palmophyllophyceae).</title>
        <authorList>
            <person name="Turmel M."/>
            <person name="Otis C."/>
            <person name="Lemieux C."/>
        </authorList>
    </citation>
    <scope>NUCLEOTIDE SEQUENCE</scope>
</reference>
<sequence>MERYSFHISAIVNPDLCLKLNLSNPDQLPRFASVDLHISSTHAVTDPSGILAGCILLREWTGQAPTLVYAKKSVSSFRLFQGTPLGGKLRLRGTALHAFLDQFIHRDLPCIQQEFQIEAPYPNPTHHSNESLYESFLLAHMSISNFRDPLFHAKRWFPNETKTRKAFGTLSYGIESLASFHSLAPLYSLLDVLAGADIHFRQTQTKICGLPLLLSGVRFPLLSALS</sequence>